<dbReference type="Proteomes" id="UP001358586">
    <property type="component" value="Chromosome 6"/>
</dbReference>
<organism evidence="2 3">
    <name type="scientific">Gossypium arboreum</name>
    <name type="common">Tree cotton</name>
    <name type="synonym">Gossypium nanking</name>
    <dbReference type="NCBI Taxonomy" id="29729"/>
    <lineage>
        <taxon>Eukaryota</taxon>
        <taxon>Viridiplantae</taxon>
        <taxon>Streptophyta</taxon>
        <taxon>Embryophyta</taxon>
        <taxon>Tracheophyta</taxon>
        <taxon>Spermatophyta</taxon>
        <taxon>Magnoliopsida</taxon>
        <taxon>eudicotyledons</taxon>
        <taxon>Gunneridae</taxon>
        <taxon>Pentapetalae</taxon>
        <taxon>rosids</taxon>
        <taxon>malvids</taxon>
        <taxon>Malvales</taxon>
        <taxon>Malvaceae</taxon>
        <taxon>Malvoideae</taxon>
        <taxon>Gossypium</taxon>
    </lineage>
</organism>
<evidence type="ECO:0000313" key="3">
    <source>
        <dbReference type="Proteomes" id="UP001358586"/>
    </source>
</evidence>
<keyword evidence="3" id="KW-1185">Reference proteome</keyword>
<reference evidence="2 3" key="1">
    <citation type="submission" date="2023-03" db="EMBL/GenBank/DDBJ databases">
        <title>WGS of Gossypium arboreum.</title>
        <authorList>
            <person name="Yu D."/>
        </authorList>
    </citation>
    <scope>NUCLEOTIDE SEQUENCE [LARGE SCALE GENOMIC DNA]</scope>
    <source>
        <tissue evidence="2">Leaf</tissue>
    </source>
</reference>
<evidence type="ECO:0000313" key="2">
    <source>
        <dbReference type="EMBL" id="KAK5824789.1"/>
    </source>
</evidence>
<proteinExistence type="predicted"/>
<name>A0ABR0PKC7_GOSAR</name>
<sequence length="121" mass="13541">MHIWDKYGDVAHLLVVKLVDALLKAMGYYGKASGDRHLALFAFVVYGLIVFPKALGYIERMMEMMTTIVKGKAKVGEGSGTFDNPIPFYNDTRVYCEDLLLQVPGVTIQIPRVNELPTSEE</sequence>
<comment type="caution">
    <text evidence="2">The sequence shown here is derived from an EMBL/GenBank/DDBJ whole genome shotgun (WGS) entry which is preliminary data.</text>
</comment>
<accession>A0ABR0PKC7</accession>
<feature type="transmembrane region" description="Helical" evidence="1">
    <location>
        <begin position="38"/>
        <end position="58"/>
    </location>
</feature>
<gene>
    <name evidence="2" type="ORF">PVK06_019573</name>
</gene>
<evidence type="ECO:0000256" key="1">
    <source>
        <dbReference type="SAM" id="Phobius"/>
    </source>
</evidence>
<protein>
    <submittedName>
        <fullName evidence="2">Uncharacterized protein</fullName>
    </submittedName>
</protein>
<keyword evidence="1" id="KW-0472">Membrane</keyword>
<dbReference type="EMBL" id="JARKNE010000006">
    <property type="protein sequence ID" value="KAK5824789.1"/>
    <property type="molecule type" value="Genomic_DNA"/>
</dbReference>
<keyword evidence="1" id="KW-0812">Transmembrane</keyword>
<keyword evidence="1" id="KW-1133">Transmembrane helix</keyword>